<name>A0A2H3B6Q8_9AGAR</name>
<evidence type="ECO:0000313" key="4">
    <source>
        <dbReference type="Proteomes" id="UP000218334"/>
    </source>
</evidence>
<keyword evidence="2" id="KW-0472">Membrane</keyword>
<gene>
    <name evidence="3" type="ORF">ARMSODRAFT_981280</name>
</gene>
<dbReference type="STRING" id="1076256.A0A2H3B6Q8"/>
<dbReference type="AlphaFoldDB" id="A0A2H3B6Q8"/>
<keyword evidence="4" id="KW-1185">Reference proteome</keyword>
<accession>A0A2H3B6Q8</accession>
<evidence type="ECO:0000256" key="2">
    <source>
        <dbReference type="SAM" id="Phobius"/>
    </source>
</evidence>
<evidence type="ECO:0000256" key="1">
    <source>
        <dbReference type="SAM" id="MobiDB-lite"/>
    </source>
</evidence>
<protein>
    <submittedName>
        <fullName evidence="3">Uncharacterized protein</fullName>
    </submittedName>
</protein>
<sequence>MDVPPPDLSQDEKSLIFEVLDTSLNDLILNALLHGLYTGIVAVTLWAILNWACDGGAFIDYGYNYYTVYTALTVDGPWGVAWDLVNGITGGISTLLVDIWRCWELWGRQWQIVSLPVISAVVGTTMKTLQNISIFTHDISKTGGFTPSIDWEQIYAMLTLMTNLMCTLLIVYRIVRFAHTLFFFRSIIFALIESSAVYTLALIVYLVLEGRSTRTSEYAGSFADYNRAIAPTLLVLRVATGSTSSFDDKESNQSRIISDICFRPMDENSDDSSVKSFSGSHRISTTESV</sequence>
<keyword evidence="2" id="KW-1133">Transmembrane helix</keyword>
<feature type="transmembrane region" description="Helical" evidence="2">
    <location>
        <begin position="27"/>
        <end position="49"/>
    </location>
</feature>
<dbReference type="Proteomes" id="UP000218334">
    <property type="component" value="Unassembled WGS sequence"/>
</dbReference>
<evidence type="ECO:0000313" key="3">
    <source>
        <dbReference type="EMBL" id="PBK61708.1"/>
    </source>
</evidence>
<reference evidence="4" key="1">
    <citation type="journal article" date="2017" name="Nat. Ecol. Evol.">
        <title>Genome expansion and lineage-specific genetic innovations in the forest pathogenic fungi Armillaria.</title>
        <authorList>
            <person name="Sipos G."/>
            <person name="Prasanna A.N."/>
            <person name="Walter M.C."/>
            <person name="O'Connor E."/>
            <person name="Balint B."/>
            <person name="Krizsan K."/>
            <person name="Kiss B."/>
            <person name="Hess J."/>
            <person name="Varga T."/>
            <person name="Slot J."/>
            <person name="Riley R."/>
            <person name="Boka B."/>
            <person name="Rigling D."/>
            <person name="Barry K."/>
            <person name="Lee J."/>
            <person name="Mihaltcheva S."/>
            <person name="LaButti K."/>
            <person name="Lipzen A."/>
            <person name="Waldron R."/>
            <person name="Moloney N.M."/>
            <person name="Sperisen C."/>
            <person name="Kredics L."/>
            <person name="Vagvoelgyi C."/>
            <person name="Patrignani A."/>
            <person name="Fitzpatrick D."/>
            <person name="Nagy I."/>
            <person name="Doyle S."/>
            <person name="Anderson J.B."/>
            <person name="Grigoriev I.V."/>
            <person name="Gueldener U."/>
            <person name="Muensterkoetter M."/>
            <person name="Nagy L.G."/>
        </authorList>
    </citation>
    <scope>NUCLEOTIDE SEQUENCE [LARGE SCALE GENOMIC DNA]</scope>
    <source>
        <strain evidence="4">28-4</strain>
    </source>
</reference>
<feature type="transmembrane region" description="Helical" evidence="2">
    <location>
        <begin position="154"/>
        <end position="175"/>
    </location>
</feature>
<organism evidence="3 4">
    <name type="scientific">Armillaria solidipes</name>
    <dbReference type="NCBI Taxonomy" id="1076256"/>
    <lineage>
        <taxon>Eukaryota</taxon>
        <taxon>Fungi</taxon>
        <taxon>Dikarya</taxon>
        <taxon>Basidiomycota</taxon>
        <taxon>Agaricomycotina</taxon>
        <taxon>Agaricomycetes</taxon>
        <taxon>Agaricomycetidae</taxon>
        <taxon>Agaricales</taxon>
        <taxon>Marasmiineae</taxon>
        <taxon>Physalacriaceae</taxon>
        <taxon>Armillaria</taxon>
    </lineage>
</organism>
<proteinExistence type="predicted"/>
<feature type="region of interest" description="Disordered" evidence="1">
    <location>
        <begin position="267"/>
        <end position="289"/>
    </location>
</feature>
<keyword evidence="2" id="KW-0812">Transmembrane</keyword>
<dbReference type="EMBL" id="KZ293473">
    <property type="protein sequence ID" value="PBK61708.1"/>
    <property type="molecule type" value="Genomic_DNA"/>
</dbReference>
<feature type="transmembrane region" description="Helical" evidence="2">
    <location>
        <begin position="187"/>
        <end position="208"/>
    </location>
</feature>